<sequence length="455" mass="55146">MTSSLARKRNQENILYERQAFLKDEAKLTQIARWEHSQVTRDKTAKFESFIKDRQFRDESLLEQRREALKNLYLSERKQWKSELEESQKINFIEQMEKVRERALSLQKKRKEEEEEFVKKQLSRRREDNCDESRTLKEKKKKEQLALDRQAVPPRPVLVLEDEDDQSVSQGFPFSSEDPLDKRRKNQEMKMALDEQVKHLRQIQNEEYNLKISEEKAQLELWELQKLKEKKKKEESLRQEKERQKQVSKENTIRLEELEAAKRRTRKEELSLLEQALRKEEAQQNEEKILSERNQGQGRAYMVFLKEQMVKDKEDYSKTEAIRNKKLELEWEKRAEKEELKEIQNKKLLKEVQKSREQQIREKILEQEELRKVEATEVAKAQETLEKQLLAEKEKQRKKQKDTVSTMLYNKRIIEAKERSKKSLTQENFLAKREFIFNEMKYDNKVRDSCCDTRD</sequence>
<evidence type="ECO:0000256" key="3">
    <source>
        <dbReference type="ARBA" id="ARBA00023273"/>
    </source>
</evidence>
<evidence type="ECO:0000256" key="2">
    <source>
        <dbReference type="ARBA" id="ARBA00023069"/>
    </source>
</evidence>
<evidence type="ECO:0000256" key="5">
    <source>
        <dbReference type="SAM" id="MobiDB-lite"/>
    </source>
</evidence>
<proteinExistence type="predicted"/>
<dbReference type="PANTHER" id="PTHR31183:SF1">
    <property type="entry name" value="CILIA- AND FLAGELLA-ASSOCIATED PROTEIN 53"/>
    <property type="match status" value="1"/>
</dbReference>
<dbReference type="Proteomes" id="UP001054902">
    <property type="component" value="Unassembled WGS sequence"/>
</dbReference>
<dbReference type="AlphaFoldDB" id="A0AAD3CSY6"/>
<keyword evidence="3" id="KW-0966">Cell projection</keyword>
<protein>
    <recommendedName>
        <fullName evidence="8">Trichohyalin-plectin-homology domain-containing protein</fullName>
    </recommendedName>
</protein>
<evidence type="ECO:0000256" key="1">
    <source>
        <dbReference type="ARBA" id="ARBA00004138"/>
    </source>
</evidence>
<accession>A0AAD3CSY6</accession>
<dbReference type="EMBL" id="BLLK01000045">
    <property type="protein sequence ID" value="GFH51608.1"/>
    <property type="molecule type" value="Genomic_DNA"/>
</dbReference>
<keyword evidence="7" id="KW-1185">Reference proteome</keyword>
<reference evidence="6 7" key="1">
    <citation type="journal article" date="2021" name="Sci. Rep.">
        <title>The genome of the diatom Chaetoceros tenuissimus carries an ancient integrated fragment of an extant virus.</title>
        <authorList>
            <person name="Hongo Y."/>
            <person name="Kimura K."/>
            <person name="Takaki Y."/>
            <person name="Yoshida Y."/>
            <person name="Baba S."/>
            <person name="Kobayashi G."/>
            <person name="Nagasaki K."/>
            <person name="Hano T."/>
            <person name="Tomaru Y."/>
        </authorList>
    </citation>
    <scope>NUCLEOTIDE SEQUENCE [LARGE SCALE GENOMIC DNA]</scope>
    <source>
        <strain evidence="6 7">NIES-3715</strain>
    </source>
</reference>
<gene>
    <name evidence="6" type="ORF">CTEN210_08084</name>
</gene>
<organism evidence="6 7">
    <name type="scientific">Chaetoceros tenuissimus</name>
    <dbReference type="NCBI Taxonomy" id="426638"/>
    <lineage>
        <taxon>Eukaryota</taxon>
        <taxon>Sar</taxon>
        <taxon>Stramenopiles</taxon>
        <taxon>Ochrophyta</taxon>
        <taxon>Bacillariophyta</taxon>
        <taxon>Coscinodiscophyceae</taxon>
        <taxon>Chaetocerotophycidae</taxon>
        <taxon>Chaetocerotales</taxon>
        <taxon>Chaetocerotaceae</taxon>
        <taxon>Chaetoceros</taxon>
    </lineage>
</organism>
<evidence type="ECO:0008006" key="8">
    <source>
        <dbReference type="Google" id="ProtNLM"/>
    </source>
</evidence>
<dbReference type="PANTHER" id="PTHR31183">
    <property type="entry name" value="TRICHOPLEIN KERATIN FILAMENT-BINDING PROTEIN FAMILY MEMBER"/>
    <property type="match status" value="1"/>
</dbReference>
<evidence type="ECO:0000313" key="6">
    <source>
        <dbReference type="EMBL" id="GFH51608.1"/>
    </source>
</evidence>
<evidence type="ECO:0000313" key="7">
    <source>
        <dbReference type="Proteomes" id="UP001054902"/>
    </source>
</evidence>
<keyword evidence="2" id="KW-0969">Cilium</keyword>
<dbReference type="InterPro" id="IPR043596">
    <property type="entry name" value="CFAP53/TCHP"/>
</dbReference>
<keyword evidence="4" id="KW-0175">Coiled coil</keyword>
<evidence type="ECO:0000256" key="4">
    <source>
        <dbReference type="SAM" id="Coils"/>
    </source>
</evidence>
<feature type="coiled-coil region" evidence="4">
    <location>
        <begin position="186"/>
        <end position="293"/>
    </location>
</feature>
<comment type="subcellular location">
    <subcellularLocation>
        <location evidence="1">Cell projection</location>
        <location evidence="1">Cilium</location>
    </subcellularLocation>
</comment>
<comment type="caution">
    <text evidence="6">The sequence shown here is derived from an EMBL/GenBank/DDBJ whole genome shotgun (WGS) entry which is preliminary data.</text>
</comment>
<feature type="compositionally biased region" description="Basic and acidic residues" evidence="5">
    <location>
        <begin position="128"/>
        <end position="146"/>
    </location>
</feature>
<dbReference type="GO" id="GO:0005929">
    <property type="term" value="C:cilium"/>
    <property type="evidence" value="ECO:0007669"/>
    <property type="project" value="UniProtKB-SubCell"/>
</dbReference>
<name>A0AAD3CSY6_9STRA</name>
<feature type="region of interest" description="Disordered" evidence="5">
    <location>
        <begin position="128"/>
        <end position="183"/>
    </location>
</feature>